<dbReference type="Proteomes" id="UP000727907">
    <property type="component" value="Unassembled WGS sequence"/>
</dbReference>
<dbReference type="InterPro" id="IPR004143">
    <property type="entry name" value="BPL_LPL_catalytic"/>
</dbReference>
<dbReference type="InterPro" id="IPR004408">
    <property type="entry name" value="Biotin_CoA_COase_ligase"/>
</dbReference>
<accession>A0ABS6IRD1</accession>
<keyword evidence="2" id="KW-0092">Biotin</keyword>
<dbReference type="EC" id="6.3.4.15" evidence="3"/>
<evidence type="ECO:0000256" key="4">
    <source>
        <dbReference type="ARBA" id="ARBA00047846"/>
    </source>
</evidence>
<evidence type="ECO:0000313" key="7">
    <source>
        <dbReference type="Proteomes" id="UP000727907"/>
    </source>
</evidence>
<dbReference type="PANTHER" id="PTHR12835:SF5">
    <property type="entry name" value="BIOTIN--PROTEIN LIGASE"/>
    <property type="match status" value="1"/>
</dbReference>
<dbReference type="Pfam" id="PF02237">
    <property type="entry name" value="BPL_C"/>
    <property type="match status" value="1"/>
</dbReference>
<dbReference type="InterPro" id="IPR003142">
    <property type="entry name" value="BPL_C"/>
</dbReference>
<evidence type="ECO:0000256" key="3">
    <source>
        <dbReference type="ARBA" id="ARBA00024227"/>
    </source>
</evidence>
<dbReference type="NCBIfam" id="TIGR00121">
    <property type="entry name" value="birA_ligase"/>
    <property type="match status" value="1"/>
</dbReference>
<comment type="catalytic activity">
    <reaction evidence="4">
        <text>biotin + L-lysyl-[protein] + ATP = N(6)-biotinyl-L-lysyl-[protein] + AMP + diphosphate + H(+)</text>
        <dbReference type="Rhea" id="RHEA:11756"/>
        <dbReference type="Rhea" id="RHEA-COMP:9752"/>
        <dbReference type="Rhea" id="RHEA-COMP:10505"/>
        <dbReference type="ChEBI" id="CHEBI:15378"/>
        <dbReference type="ChEBI" id="CHEBI:29969"/>
        <dbReference type="ChEBI" id="CHEBI:30616"/>
        <dbReference type="ChEBI" id="CHEBI:33019"/>
        <dbReference type="ChEBI" id="CHEBI:57586"/>
        <dbReference type="ChEBI" id="CHEBI:83144"/>
        <dbReference type="ChEBI" id="CHEBI:456215"/>
        <dbReference type="EC" id="6.3.4.15"/>
    </reaction>
</comment>
<proteinExistence type="predicted"/>
<evidence type="ECO:0000313" key="6">
    <source>
        <dbReference type="EMBL" id="MBU8877149.1"/>
    </source>
</evidence>
<dbReference type="Pfam" id="PF03099">
    <property type="entry name" value="BPL_LplA_LipB"/>
    <property type="match status" value="1"/>
</dbReference>
<dbReference type="GO" id="GO:0004077">
    <property type="term" value="F:biotin--[biotin carboxyl-carrier protein] ligase activity"/>
    <property type="evidence" value="ECO:0007669"/>
    <property type="project" value="UniProtKB-EC"/>
</dbReference>
<name>A0ABS6IRD1_9HYPH</name>
<reference evidence="6 7" key="1">
    <citation type="submission" date="2021-06" db="EMBL/GenBank/DDBJ databases">
        <authorList>
            <person name="Lee D.H."/>
        </authorList>
    </citation>
    <scope>NUCLEOTIDE SEQUENCE [LARGE SCALE GENOMIC DNA]</scope>
    <source>
        <strain evidence="6 7">MMS21-HV4-11</strain>
    </source>
</reference>
<dbReference type="PANTHER" id="PTHR12835">
    <property type="entry name" value="BIOTIN PROTEIN LIGASE"/>
    <property type="match status" value="1"/>
</dbReference>
<dbReference type="RefSeq" id="WP_216966616.1">
    <property type="nucleotide sequence ID" value="NZ_JAHOPB010000003.1"/>
</dbReference>
<organism evidence="6 7">
    <name type="scientific">Reyranella humidisoli</name>
    <dbReference type="NCBI Taxonomy" id="2849149"/>
    <lineage>
        <taxon>Bacteria</taxon>
        <taxon>Pseudomonadati</taxon>
        <taxon>Pseudomonadota</taxon>
        <taxon>Alphaproteobacteria</taxon>
        <taxon>Hyphomicrobiales</taxon>
        <taxon>Reyranellaceae</taxon>
        <taxon>Reyranella</taxon>
    </lineage>
</organism>
<sequence>MPVLPDGWTLVALDSVGSTNDEAIRLADGGAPEGTVVWAREQSGGRGRRGRNWSSPVGNLYSTTVLRPACAAQRAAELGFVAALAVGDIVPPGRAVRLKWPNDVLVDGGKVAGILLESAIGQDGLVEHVVAGIGVNVSFAPVLPDMRYPGASLGGSVEAALEGLTRALAARLAQWRRDGFDTVRAEWLAKAGPLGAEVDVRLGEGLVRGRFAGLDREGALLLETADGPRKIVSGELLGRAA</sequence>
<feature type="domain" description="BPL/LPL catalytic" evidence="5">
    <location>
        <begin position="1"/>
        <end position="180"/>
    </location>
</feature>
<gene>
    <name evidence="6" type="ORF">KQ910_25480</name>
</gene>
<evidence type="ECO:0000256" key="2">
    <source>
        <dbReference type="ARBA" id="ARBA00023267"/>
    </source>
</evidence>
<evidence type="ECO:0000259" key="5">
    <source>
        <dbReference type="PROSITE" id="PS51733"/>
    </source>
</evidence>
<dbReference type="EMBL" id="JAHOPB010000003">
    <property type="protein sequence ID" value="MBU8877149.1"/>
    <property type="molecule type" value="Genomic_DNA"/>
</dbReference>
<dbReference type="CDD" id="cd16442">
    <property type="entry name" value="BPL"/>
    <property type="match status" value="1"/>
</dbReference>
<keyword evidence="7" id="KW-1185">Reference proteome</keyword>
<protein>
    <recommendedName>
        <fullName evidence="3">biotin--[biotin carboxyl-carrier protein] ligase</fullName>
        <ecNumber evidence="3">6.3.4.15</ecNumber>
    </recommendedName>
</protein>
<comment type="caution">
    <text evidence="6">The sequence shown here is derived from an EMBL/GenBank/DDBJ whole genome shotgun (WGS) entry which is preliminary data.</text>
</comment>
<dbReference type="PROSITE" id="PS51733">
    <property type="entry name" value="BPL_LPL_CATALYTIC"/>
    <property type="match status" value="1"/>
</dbReference>
<evidence type="ECO:0000256" key="1">
    <source>
        <dbReference type="ARBA" id="ARBA00022598"/>
    </source>
</evidence>
<keyword evidence="1 6" id="KW-0436">Ligase</keyword>